<comment type="caution">
    <text evidence="3">The sequence shown here is derived from an EMBL/GenBank/DDBJ whole genome shotgun (WGS) entry which is preliminary data.</text>
</comment>
<protein>
    <submittedName>
        <fullName evidence="3">MBL fold metallo-hydrolase</fullName>
    </submittedName>
</protein>
<evidence type="ECO:0000313" key="4">
    <source>
        <dbReference type="Proteomes" id="UP001501251"/>
    </source>
</evidence>
<dbReference type="PANTHER" id="PTHR42951:SF4">
    <property type="entry name" value="ACYL-COENZYME A THIOESTERASE MBLAC2"/>
    <property type="match status" value="1"/>
</dbReference>
<dbReference type="Proteomes" id="UP001501251">
    <property type="component" value="Unassembled WGS sequence"/>
</dbReference>
<gene>
    <name evidence="3" type="ORF">GCM10022252_36470</name>
</gene>
<sequence length="311" mass="32973">MEGRWVEVADRVLVRRYAELDLSVGLVMGDGGCLVVDTRGDERQGAELLSEVRRITRDPWTVAITHSHFDHSFGTRPFLGRPVWAHEGCRADLVENGDRAKEEWARHYRDLGRPDIADDIARTEIVPPDHLVTDRARLVVGGRPIVLAHLGRGHSGNDLVVHVPDAGVIFAGDLVENGAPPAYEDAYPLEWPATVAGLLDLLDLLDDGPGDGPGGATGPGNGHDDTAVSRSATGPDLGRAAGHGHGGTVVPGHGDPVGRAFVVAQHAEITALAHLCEQVTTGLLSPADAVRLSPYPEETTGIALGRAMGHL</sequence>
<evidence type="ECO:0000256" key="1">
    <source>
        <dbReference type="SAM" id="MobiDB-lite"/>
    </source>
</evidence>
<dbReference type="InterPro" id="IPR050855">
    <property type="entry name" value="NDM-1-like"/>
</dbReference>
<dbReference type="CDD" id="cd16282">
    <property type="entry name" value="metallo-hydrolase-like_MBL-fold"/>
    <property type="match status" value="1"/>
</dbReference>
<evidence type="ECO:0000313" key="3">
    <source>
        <dbReference type="EMBL" id="GAA4193489.1"/>
    </source>
</evidence>
<organism evidence="3 4">
    <name type="scientific">Streptosporangium oxazolinicum</name>
    <dbReference type="NCBI Taxonomy" id="909287"/>
    <lineage>
        <taxon>Bacteria</taxon>
        <taxon>Bacillati</taxon>
        <taxon>Actinomycetota</taxon>
        <taxon>Actinomycetes</taxon>
        <taxon>Streptosporangiales</taxon>
        <taxon>Streptosporangiaceae</taxon>
        <taxon>Streptosporangium</taxon>
    </lineage>
</organism>
<dbReference type="Pfam" id="PF00753">
    <property type="entry name" value="Lactamase_B"/>
    <property type="match status" value="1"/>
</dbReference>
<dbReference type="Gene3D" id="3.60.15.10">
    <property type="entry name" value="Ribonuclease Z/Hydroxyacylglutathione hydrolase-like"/>
    <property type="match status" value="1"/>
</dbReference>
<accession>A0ABP8AY89</accession>
<reference evidence="4" key="1">
    <citation type="journal article" date="2019" name="Int. J. Syst. Evol. Microbiol.">
        <title>The Global Catalogue of Microorganisms (GCM) 10K type strain sequencing project: providing services to taxonomists for standard genome sequencing and annotation.</title>
        <authorList>
            <consortium name="The Broad Institute Genomics Platform"/>
            <consortium name="The Broad Institute Genome Sequencing Center for Infectious Disease"/>
            <person name="Wu L."/>
            <person name="Ma J."/>
        </authorList>
    </citation>
    <scope>NUCLEOTIDE SEQUENCE [LARGE SCALE GENOMIC DNA]</scope>
    <source>
        <strain evidence="4">JCM 17388</strain>
    </source>
</reference>
<dbReference type="InterPro" id="IPR001279">
    <property type="entry name" value="Metallo-B-lactamas"/>
</dbReference>
<dbReference type="EMBL" id="BAABAQ010000006">
    <property type="protein sequence ID" value="GAA4193489.1"/>
    <property type="molecule type" value="Genomic_DNA"/>
</dbReference>
<name>A0ABP8AY89_9ACTN</name>
<dbReference type="PANTHER" id="PTHR42951">
    <property type="entry name" value="METALLO-BETA-LACTAMASE DOMAIN-CONTAINING"/>
    <property type="match status" value="1"/>
</dbReference>
<proteinExistence type="predicted"/>
<feature type="compositionally biased region" description="Gly residues" evidence="1">
    <location>
        <begin position="210"/>
        <end position="221"/>
    </location>
</feature>
<evidence type="ECO:0000259" key="2">
    <source>
        <dbReference type="SMART" id="SM00849"/>
    </source>
</evidence>
<dbReference type="SMART" id="SM00849">
    <property type="entry name" value="Lactamase_B"/>
    <property type="match status" value="1"/>
</dbReference>
<dbReference type="SUPFAM" id="SSF56281">
    <property type="entry name" value="Metallo-hydrolase/oxidoreductase"/>
    <property type="match status" value="1"/>
</dbReference>
<dbReference type="RefSeq" id="WP_344919112.1">
    <property type="nucleotide sequence ID" value="NZ_BAABAQ010000006.1"/>
</dbReference>
<dbReference type="InterPro" id="IPR036866">
    <property type="entry name" value="RibonucZ/Hydroxyglut_hydro"/>
</dbReference>
<feature type="region of interest" description="Disordered" evidence="1">
    <location>
        <begin position="206"/>
        <end position="252"/>
    </location>
</feature>
<feature type="domain" description="Metallo-beta-lactamase" evidence="2">
    <location>
        <begin position="21"/>
        <end position="211"/>
    </location>
</feature>
<keyword evidence="4" id="KW-1185">Reference proteome</keyword>